<evidence type="ECO:0000313" key="5">
    <source>
        <dbReference type="Proteomes" id="UP000182654"/>
    </source>
</evidence>
<gene>
    <name evidence="2" type="ORF">BFN10_17910</name>
    <name evidence="3" type="ORF">SAMN04490184_1667</name>
</gene>
<dbReference type="RefSeq" id="WP_071490802.1">
    <property type="nucleotide sequence ID" value="NZ_LT629708.1"/>
</dbReference>
<evidence type="ECO:0000313" key="2">
    <source>
        <dbReference type="EMBL" id="OIN07232.1"/>
    </source>
</evidence>
<keyword evidence="5" id="KW-1185">Reference proteome</keyword>
<accession>A0A1H0N408</accession>
<evidence type="ECO:0000313" key="4">
    <source>
        <dbReference type="Proteomes" id="UP000181686"/>
    </source>
</evidence>
<reference evidence="2 4" key="1">
    <citation type="submission" date="2016-08" db="EMBL/GenBank/DDBJ databases">
        <title>Draft genome sequence of the type strain of Pseudomonas extremorientalis LMG 19695T isolated from drinking water reservoir.</title>
        <authorList>
            <person name="Tambong J.T."/>
        </authorList>
    </citation>
    <scope>NUCLEOTIDE SEQUENCE [LARGE SCALE GENOMIC DNA]</scope>
    <source>
        <strain evidence="2 4">LMG 19695</strain>
    </source>
</reference>
<sequence>MVKKTATPNGSTTTVEAPKPKLPKPKALEVNSPLVSSEVNATVATSRMKGSYLKFDPRMDEDHPITVTFRTRETPGPVFKDIVYPSPEPGEGKTEIPLPYMTKAMEYTLVISYTGTVNGQAATSLEKEVLMEFYPASEGKELAPYFLKEKIFQNTPTLDMHDFKGDGIVKTKVPYLAQVGDKFYCTLVTQQFSGDPVFYTVAYGYELTVEDIESGELTHAVSRGWLARQIPLYEAMTLQCGYITSGLAAQPPADVTNPDEKTLLPRNALQIQYRRTTAFIGDQRLDLLPAHLRQSAFFNNEWCLNPELTKQGGNVDTPGLDTYADDQVCFYVSGPGYGSKPLGCVTIQNDGDLATIELSPCVIACFFNKPMTLTYTVQFPNNNEPQRSPERVVNVLLPQFPHAEIEQATGNIVDLNTFSTDATAFVSVGDYAECAKCCWMWITGEREDGSTYRFDVLMDAPVNDDWKANGVDSPILRAELQKLADCSEFKLHFAVSFCDKCDLASAHEFPAQTFKIEQEPLALIKPAVREAVVDQLTAYNGRNGVHVEVDYVGNNLKHSISVCWKRPNGSYWPLAPKPGSPTGAVVWMLPPEAVIESMGKVVEIIYTVTTACKVQTSPPLNLNVSLPVRLEAPNVLEATPPRTQNAVLDLRTFTGNANSLEDTMWFLQAGQKCWLRADGTDKNGNAYSFNVYSARTITAAEETAGVAGPVLRSELDKLMDKTNLTLTFSVATDGSSTANVVCPPRDLTVLAPLYDLSPFTGGNWNGWGPGAAAYRPVDLLMMNLGGNWVLVHDASDTRAGELMKKRYDGLNIGRTYEFSIRVKNRNGYLPVPTLSLQATDGLTVIRVTAPTQFYAQAFVELKGTFQATASTMWLSVITYQSVPPGGDGDDYELDDALVRSI</sequence>
<proteinExistence type="predicted"/>
<protein>
    <submittedName>
        <fullName evidence="2">Uncharacterized protein</fullName>
    </submittedName>
</protein>
<dbReference type="Proteomes" id="UP000181686">
    <property type="component" value="Unassembled WGS sequence"/>
</dbReference>
<feature type="compositionally biased region" description="Polar residues" evidence="1">
    <location>
        <begin position="1"/>
        <end position="15"/>
    </location>
</feature>
<organism evidence="2 4">
    <name type="scientific">Pseudomonas extremorientalis</name>
    <dbReference type="NCBI Taxonomy" id="169669"/>
    <lineage>
        <taxon>Bacteria</taxon>
        <taxon>Pseudomonadati</taxon>
        <taxon>Pseudomonadota</taxon>
        <taxon>Gammaproteobacteria</taxon>
        <taxon>Pseudomonadales</taxon>
        <taxon>Pseudomonadaceae</taxon>
        <taxon>Pseudomonas</taxon>
    </lineage>
</organism>
<evidence type="ECO:0000313" key="3">
    <source>
        <dbReference type="EMBL" id="SDO87110.1"/>
    </source>
</evidence>
<evidence type="ECO:0000256" key="1">
    <source>
        <dbReference type="SAM" id="MobiDB-lite"/>
    </source>
</evidence>
<feature type="region of interest" description="Disordered" evidence="1">
    <location>
        <begin position="1"/>
        <end position="26"/>
    </location>
</feature>
<dbReference type="EMBL" id="MDGK01000044">
    <property type="protein sequence ID" value="OIN07232.1"/>
    <property type="molecule type" value="Genomic_DNA"/>
</dbReference>
<dbReference type="Proteomes" id="UP000182654">
    <property type="component" value="Chromosome I"/>
</dbReference>
<name>A0A1H0N408_9PSED</name>
<reference evidence="3 5" key="2">
    <citation type="submission" date="2016-10" db="EMBL/GenBank/DDBJ databases">
        <authorList>
            <person name="Varghese N."/>
            <person name="Submissions S."/>
        </authorList>
    </citation>
    <scope>NUCLEOTIDE SEQUENCE [LARGE SCALE GENOMIC DNA]</scope>
    <source>
        <strain evidence="3 5">BS2774</strain>
    </source>
</reference>
<dbReference type="EMBL" id="LT629708">
    <property type="protein sequence ID" value="SDO87110.1"/>
    <property type="molecule type" value="Genomic_DNA"/>
</dbReference>
<dbReference type="AlphaFoldDB" id="A0A1H0N408"/>